<comment type="caution">
    <text evidence="1">The sequence shown here is derived from an EMBL/GenBank/DDBJ whole genome shotgun (WGS) entry which is preliminary data.</text>
</comment>
<reference evidence="1 2" key="1">
    <citation type="submission" date="2016-06" db="EMBL/GenBank/DDBJ databases">
        <title>Evolution of pathogenesis and genome organization in the Tremellales.</title>
        <authorList>
            <person name="Cuomo C."/>
            <person name="Litvintseva A."/>
            <person name="Heitman J."/>
            <person name="Chen Y."/>
            <person name="Sun S."/>
            <person name="Springer D."/>
            <person name="Dromer F."/>
            <person name="Young S."/>
            <person name="Zeng Q."/>
            <person name="Chapman S."/>
            <person name="Gujja S."/>
            <person name="Saif S."/>
            <person name="Birren B."/>
        </authorList>
    </citation>
    <scope>NUCLEOTIDE SEQUENCE [LARGE SCALE GENOMIC DNA]</scope>
    <source>
        <strain evidence="1 2">ATCC 28783</strain>
    </source>
</reference>
<dbReference type="EMBL" id="SDIL01000091">
    <property type="protein sequence ID" value="RXK36639.1"/>
    <property type="molecule type" value="Genomic_DNA"/>
</dbReference>
<protein>
    <submittedName>
        <fullName evidence="1">Uncharacterized protein</fullName>
    </submittedName>
</protein>
<gene>
    <name evidence="1" type="ORF">M231_06102</name>
</gene>
<evidence type="ECO:0000313" key="1">
    <source>
        <dbReference type="EMBL" id="RXK36639.1"/>
    </source>
</evidence>
<dbReference type="InParanoid" id="A0A4Q1BCS2"/>
<organism evidence="1 2">
    <name type="scientific">Tremella mesenterica</name>
    <name type="common">Jelly fungus</name>
    <dbReference type="NCBI Taxonomy" id="5217"/>
    <lineage>
        <taxon>Eukaryota</taxon>
        <taxon>Fungi</taxon>
        <taxon>Dikarya</taxon>
        <taxon>Basidiomycota</taxon>
        <taxon>Agaricomycotina</taxon>
        <taxon>Tremellomycetes</taxon>
        <taxon>Tremellales</taxon>
        <taxon>Tremellaceae</taxon>
        <taxon>Tremella</taxon>
    </lineage>
</organism>
<name>A0A4Q1BCS2_TREME</name>
<evidence type="ECO:0000313" key="2">
    <source>
        <dbReference type="Proteomes" id="UP000289152"/>
    </source>
</evidence>
<proteinExistence type="predicted"/>
<sequence>MARVNRSAALLDIVLDYAVNMYGTSGVYVHSGPYHNSCCPASDDNGCILNGWHWVSHALGEEGQAGEVLEEGSQSVGEVCGNVVVVVEVVNWDAEVWVKGVWVGESADEQQLGKIEG</sequence>
<keyword evidence="2" id="KW-1185">Reference proteome</keyword>
<dbReference type="VEuPathDB" id="FungiDB:TREMEDRAFT_65088"/>
<dbReference type="AlphaFoldDB" id="A0A4Q1BCS2"/>
<accession>A0A4Q1BCS2</accession>
<dbReference type="Proteomes" id="UP000289152">
    <property type="component" value="Unassembled WGS sequence"/>
</dbReference>